<dbReference type="EMBL" id="JADCNM010000011">
    <property type="protein sequence ID" value="KAG0463240.1"/>
    <property type="molecule type" value="Genomic_DNA"/>
</dbReference>
<accession>A0A835UJQ1</accession>
<sequence length="86" mass="10101">MSRAREVQETEACEENERQEKTKLTWLNLGLRKPWPFLNKGRKPVIGIKVGRKWKKQCEMNSSPSPSLRVIVYQIKSNLRHSLLPQ</sequence>
<gene>
    <name evidence="1" type="ORF">HPP92_021716</name>
</gene>
<name>A0A835UJQ1_VANPL</name>
<comment type="caution">
    <text evidence="1">The sequence shown here is derived from an EMBL/GenBank/DDBJ whole genome shotgun (WGS) entry which is preliminary data.</text>
</comment>
<dbReference type="Proteomes" id="UP000639772">
    <property type="component" value="Chromosome 11"/>
</dbReference>
<evidence type="ECO:0000313" key="1">
    <source>
        <dbReference type="EMBL" id="KAG0463240.1"/>
    </source>
</evidence>
<reference evidence="1 2" key="1">
    <citation type="journal article" date="2020" name="Nat. Food">
        <title>A phased Vanilla planifolia genome enables genetic improvement of flavour and production.</title>
        <authorList>
            <person name="Hasing T."/>
            <person name="Tang H."/>
            <person name="Brym M."/>
            <person name="Khazi F."/>
            <person name="Huang T."/>
            <person name="Chambers A.H."/>
        </authorList>
    </citation>
    <scope>NUCLEOTIDE SEQUENCE [LARGE SCALE GENOMIC DNA]</scope>
    <source>
        <tissue evidence="1">Leaf</tissue>
    </source>
</reference>
<proteinExistence type="predicted"/>
<dbReference type="AlphaFoldDB" id="A0A835UJQ1"/>
<evidence type="ECO:0000313" key="2">
    <source>
        <dbReference type="Proteomes" id="UP000639772"/>
    </source>
</evidence>
<organism evidence="1 2">
    <name type="scientific">Vanilla planifolia</name>
    <name type="common">Vanilla</name>
    <dbReference type="NCBI Taxonomy" id="51239"/>
    <lineage>
        <taxon>Eukaryota</taxon>
        <taxon>Viridiplantae</taxon>
        <taxon>Streptophyta</taxon>
        <taxon>Embryophyta</taxon>
        <taxon>Tracheophyta</taxon>
        <taxon>Spermatophyta</taxon>
        <taxon>Magnoliopsida</taxon>
        <taxon>Liliopsida</taxon>
        <taxon>Asparagales</taxon>
        <taxon>Orchidaceae</taxon>
        <taxon>Vanilloideae</taxon>
        <taxon>Vanilleae</taxon>
        <taxon>Vanilla</taxon>
    </lineage>
</organism>
<protein>
    <submittedName>
        <fullName evidence="1">Uncharacterized protein</fullName>
    </submittedName>
</protein>